<dbReference type="InterPro" id="IPR003776">
    <property type="entry name" value="YcaO-like_dom"/>
</dbReference>
<dbReference type="Proteomes" id="UP000011867">
    <property type="component" value="Chromosome"/>
</dbReference>
<dbReference type="KEGG" id="nmo:Nmlp_3077"/>
<evidence type="ECO:0000313" key="3">
    <source>
        <dbReference type="EMBL" id="CCQ37219.1"/>
    </source>
</evidence>
<evidence type="ECO:0000256" key="1">
    <source>
        <dbReference type="SAM" id="MobiDB-lite"/>
    </source>
</evidence>
<dbReference type="PROSITE" id="PS51664">
    <property type="entry name" value="YCAO"/>
    <property type="match status" value="1"/>
</dbReference>
<gene>
    <name evidence="3" type="ordered locus">Nmlp_3077</name>
</gene>
<dbReference type="RefSeq" id="WP_015409969.1">
    <property type="nucleotide sequence ID" value="NC_020388.1"/>
</dbReference>
<dbReference type="Pfam" id="PF02624">
    <property type="entry name" value="YcaO"/>
    <property type="match status" value="1"/>
</dbReference>
<dbReference type="eggNOG" id="arCOG02882">
    <property type="taxonomic scope" value="Archaea"/>
</dbReference>
<accession>M1XL76</accession>
<dbReference type="STRING" id="268739.Nmlp_3077"/>
<dbReference type="HOGENOM" id="CLU_020793_2_1_2"/>
<protein>
    <submittedName>
        <fullName evidence="3">DUF181 family protein</fullName>
    </submittedName>
</protein>
<dbReference type="PANTHER" id="PTHR37809">
    <property type="entry name" value="RIBOSOMAL PROTEIN S12 METHYLTHIOTRANSFERASE ACCESSORY FACTOR YCAO"/>
    <property type="match status" value="1"/>
</dbReference>
<dbReference type="PANTHER" id="PTHR37809:SF1">
    <property type="entry name" value="RIBOSOMAL PROTEIN S12 METHYLTHIOTRANSFERASE ACCESSORY FACTOR YCAO"/>
    <property type="match status" value="1"/>
</dbReference>
<reference evidence="3 4" key="1">
    <citation type="journal article" date="2013" name="Genome Announc.">
        <title>Genome of the haloarchaeon Natronomonas moolapensis, a neutrophilic member of a previously haloalkaliphilic genus.</title>
        <authorList>
            <person name="Dyall-Smith M.L."/>
            <person name="Pfeiffer F."/>
            <person name="Oberwinkler T."/>
            <person name="Klee K."/>
            <person name="Rampp M."/>
            <person name="Palm P."/>
            <person name="Gross K."/>
            <person name="Schuster S.C."/>
            <person name="Oesterhelt D."/>
        </authorList>
    </citation>
    <scope>NUCLEOTIDE SEQUENCE [LARGE SCALE GENOMIC DNA]</scope>
    <source>
        <strain evidence="4">DSM 18674 / JCM 14361 / 8.8.11</strain>
    </source>
</reference>
<sequence length="581" mass="60376">MTTVGVLGGGVAMESVRAAVADTDAESVAIDPAGVGGCDVAVAVGPSGGGDAERGLLERAGTQARTTRTPLVVVELGGVGGRPVEGVSASVSGHTPGTACRACLRERVAAADPATDEGHCGAAAARFAGAVAGRELTTLLRGDESTLVGGVIEVPHARRRVLPVPYCECDGGDTGSGAGDESEGGDGAGVPRHHEPRSLEESLSVAEVAFDERVGPVSAIGEAESFPVPYYLATLAATPFSDADAPDHAAGVGIDWDPAFMKALGEALERYSAAIYRERAFETDPTAPIPPGRFVAPEGTDPEVTRWCGGEHLLTGDRVQLPAELVVFPPPERTIRPPITTGLGLGNGGVGALLSGLYEVLERDATMLSWYSTYEPMGLAVDDEGYRTLQNRAKSEGLETTALVCTQDVDVPVVAACVHREGEWPRFAAGSAADLDPAAAARDALAEALQNWLELRRMGQTRAEKEHGAIGPHAAVLESTRAFVDPATTVPAAEIGPPEPPTGVAELDALVGRVDDAGLDAYASRVTPRDVESMGFEAVRVVIPSAQPLFTGEPYFGERSRRVPESLGFEPDLDRAHHPFP</sequence>
<organism evidence="3 4">
    <name type="scientific">Natronomonas moolapensis (strain DSM 18674 / CECT 7526 / JCM 14361 / 8.8.11)</name>
    <dbReference type="NCBI Taxonomy" id="268739"/>
    <lineage>
        <taxon>Archaea</taxon>
        <taxon>Methanobacteriati</taxon>
        <taxon>Methanobacteriota</taxon>
        <taxon>Stenosarchaea group</taxon>
        <taxon>Halobacteria</taxon>
        <taxon>Halobacteriales</taxon>
        <taxon>Natronomonadaceae</taxon>
        <taxon>Natronomonas</taxon>
    </lineage>
</organism>
<feature type="domain" description="YcaO" evidence="2">
    <location>
        <begin position="251"/>
        <end position="581"/>
    </location>
</feature>
<keyword evidence="4" id="KW-1185">Reference proteome</keyword>
<evidence type="ECO:0000313" key="4">
    <source>
        <dbReference type="Proteomes" id="UP000011867"/>
    </source>
</evidence>
<evidence type="ECO:0000259" key="2">
    <source>
        <dbReference type="PROSITE" id="PS51664"/>
    </source>
</evidence>
<dbReference type="GeneID" id="14652792"/>
<name>M1XL76_NATM8</name>
<dbReference type="EMBL" id="HF582854">
    <property type="protein sequence ID" value="CCQ37219.1"/>
    <property type="molecule type" value="Genomic_DNA"/>
</dbReference>
<feature type="region of interest" description="Disordered" evidence="1">
    <location>
        <begin position="171"/>
        <end position="201"/>
    </location>
</feature>
<dbReference type="Gene3D" id="3.30.1330.230">
    <property type="match status" value="1"/>
</dbReference>
<dbReference type="AlphaFoldDB" id="M1XL76"/>
<proteinExistence type="predicted"/>